<feature type="compositionally biased region" description="Polar residues" evidence="1">
    <location>
        <begin position="508"/>
        <end position="519"/>
    </location>
</feature>
<feature type="signal peptide" evidence="2">
    <location>
        <begin position="1"/>
        <end position="23"/>
    </location>
</feature>
<dbReference type="Pfam" id="PF23865">
    <property type="entry name" value="DUF7223"/>
    <property type="match status" value="1"/>
</dbReference>
<proteinExistence type="predicted"/>
<dbReference type="InterPro" id="IPR054293">
    <property type="entry name" value="DUF7029"/>
</dbReference>
<feature type="compositionally biased region" description="Low complexity" evidence="1">
    <location>
        <begin position="537"/>
        <end position="597"/>
    </location>
</feature>
<dbReference type="OrthoDB" id="160645at2759"/>
<accession>A0A6A6DK29</accession>
<evidence type="ECO:0000256" key="1">
    <source>
        <dbReference type="SAM" id="MobiDB-lite"/>
    </source>
</evidence>
<gene>
    <name evidence="5" type="ORF">K469DRAFT_693993</name>
</gene>
<dbReference type="Pfam" id="PF22974">
    <property type="entry name" value="DUF7029"/>
    <property type="match status" value="1"/>
</dbReference>
<feature type="region of interest" description="Disordered" evidence="1">
    <location>
        <begin position="494"/>
        <end position="597"/>
    </location>
</feature>
<feature type="region of interest" description="Disordered" evidence="1">
    <location>
        <begin position="626"/>
        <end position="657"/>
    </location>
</feature>
<organism evidence="5 6">
    <name type="scientific">Zopfia rhizophila CBS 207.26</name>
    <dbReference type="NCBI Taxonomy" id="1314779"/>
    <lineage>
        <taxon>Eukaryota</taxon>
        <taxon>Fungi</taxon>
        <taxon>Dikarya</taxon>
        <taxon>Ascomycota</taxon>
        <taxon>Pezizomycotina</taxon>
        <taxon>Dothideomycetes</taxon>
        <taxon>Dothideomycetes incertae sedis</taxon>
        <taxon>Zopfiaceae</taxon>
        <taxon>Zopfia</taxon>
    </lineage>
</organism>
<evidence type="ECO:0000313" key="5">
    <source>
        <dbReference type="EMBL" id="KAF2179485.1"/>
    </source>
</evidence>
<feature type="compositionally biased region" description="Basic and acidic residues" evidence="1">
    <location>
        <begin position="522"/>
        <end position="534"/>
    </location>
</feature>
<dbReference type="Proteomes" id="UP000800200">
    <property type="component" value="Unassembled WGS sequence"/>
</dbReference>
<dbReference type="AlphaFoldDB" id="A0A6A6DK29"/>
<dbReference type="EMBL" id="ML994666">
    <property type="protein sequence ID" value="KAF2179485.1"/>
    <property type="molecule type" value="Genomic_DNA"/>
</dbReference>
<feature type="domain" description="DUF7223" evidence="4">
    <location>
        <begin position="221"/>
        <end position="483"/>
    </location>
</feature>
<evidence type="ECO:0000313" key="6">
    <source>
        <dbReference type="Proteomes" id="UP000800200"/>
    </source>
</evidence>
<keyword evidence="6" id="KW-1185">Reference proteome</keyword>
<feature type="compositionally biased region" description="Gly residues" evidence="1">
    <location>
        <begin position="646"/>
        <end position="657"/>
    </location>
</feature>
<protein>
    <submittedName>
        <fullName evidence="5">Uncharacterized protein</fullName>
    </submittedName>
</protein>
<evidence type="ECO:0000259" key="3">
    <source>
        <dbReference type="Pfam" id="PF22974"/>
    </source>
</evidence>
<dbReference type="InterPro" id="IPR055647">
    <property type="entry name" value="DUF7223"/>
</dbReference>
<evidence type="ECO:0000259" key="4">
    <source>
        <dbReference type="Pfam" id="PF23865"/>
    </source>
</evidence>
<feature type="chain" id="PRO_5025411207" evidence="2">
    <location>
        <begin position="24"/>
        <end position="689"/>
    </location>
</feature>
<reference evidence="5" key="1">
    <citation type="journal article" date="2020" name="Stud. Mycol.">
        <title>101 Dothideomycetes genomes: a test case for predicting lifestyles and emergence of pathogens.</title>
        <authorList>
            <person name="Haridas S."/>
            <person name="Albert R."/>
            <person name="Binder M."/>
            <person name="Bloem J."/>
            <person name="Labutti K."/>
            <person name="Salamov A."/>
            <person name="Andreopoulos B."/>
            <person name="Baker S."/>
            <person name="Barry K."/>
            <person name="Bills G."/>
            <person name="Bluhm B."/>
            <person name="Cannon C."/>
            <person name="Castanera R."/>
            <person name="Culley D."/>
            <person name="Daum C."/>
            <person name="Ezra D."/>
            <person name="Gonzalez J."/>
            <person name="Henrissat B."/>
            <person name="Kuo A."/>
            <person name="Liang C."/>
            <person name="Lipzen A."/>
            <person name="Lutzoni F."/>
            <person name="Magnuson J."/>
            <person name="Mondo S."/>
            <person name="Nolan M."/>
            <person name="Ohm R."/>
            <person name="Pangilinan J."/>
            <person name="Park H.-J."/>
            <person name="Ramirez L."/>
            <person name="Alfaro M."/>
            <person name="Sun H."/>
            <person name="Tritt A."/>
            <person name="Yoshinaga Y."/>
            <person name="Zwiers L.-H."/>
            <person name="Turgeon B."/>
            <person name="Goodwin S."/>
            <person name="Spatafora J."/>
            <person name="Crous P."/>
            <person name="Grigoriev I."/>
        </authorList>
    </citation>
    <scope>NUCLEOTIDE SEQUENCE</scope>
    <source>
        <strain evidence="5">CBS 207.26</strain>
    </source>
</reference>
<feature type="compositionally biased region" description="Polar residues" evidence="1">
    <location>
        <begin position="626"/>
        <end position="644"/>
    </location>
</feature>
<evidence type="ECO:0000256" key="2">
    <source>
        <dbReference type="SAM" id="SignalP"/>
    </source>
</evidence>
<keyword evidence="2" id="KW-0732">Signal</keyword>
<feature type="domain" description="DUF7029" evidence="3">
    <location>
        <begin position="79"/>
        <end position="183"/>
    </location>
</feature>
<name>A0A6A6DK29_9PEZI</name>
<sequence length="689" mass="73730">MFFNTRSLSAAALVSLFAYNARALDLKPITDPSVITGHPSARDLPGHECFDPTSQNSFFWGAYAEDDLYIANFTLTNQGEDELILPMDNFAKRLKSVKCGDGKGPMVIEFDTPDSYKYAKSAWDWVNTKSNHSFTLVTNANQCYQGDDRSPYLVSKIDFDEKSLKANLQAEEKEWADIAHTYHLKLGHEFIDPEQAANGTHRLMHLLRRDELTKRADQKVMDIGFSYDKNLFHYEKGKTNGLDLKADAQIRTAGKMITDLDVKTDWFIPTDVNIRIHPQGVHATFMLALTADGRLGKAIDWTMTPEIEIPVQALKIGKLLEIGPFVTMGVHFGTSQLEAVATASMGAKASLDDKAEVAVDIRNPKQNRISGWTPKFEKIDPQFSAEIKGGVRAWAELGMQIKAEVFGKWGYQASVDAQLPYFEANLAAQANTLGVCGTKKTKGVSLGAEVGINVNLNAGKVNEAPDFQKDLFETSWPLFSTCMGVGKDDARTGTIATAGGRTTEKASKTTAKGSNSAKPTGTKKETDATPKSTDKVASTGSGKPSSAASTGSGKATTTAKATGSSSAKPTGSASRKSGSASESDIVSTKTGSVSVSGSTYAVSTKSSASIDSIITSLPSTFSTITASRNSTARRTSTADETTTEAPGGGVEAPGMGNGGSYPSSSYLTYTNTTLFTATRSPTASLYTVV</sequence>